<evidence type="ECO:0000256" key="1">
    <source>
        <dbReference type="SAM" id="Phobius"/>
    </source>
</evidence>
<dbReference type="PANTHER" id="PTHR36832:SF2">
    <property type="entry name" value="INTEGRAL MEMBRANE PROTEIN"/>
    <property type="match status" value="1"/>
</dbReference>
<dbReference type="AlphaFoldDB" id="A7NKA0"/>
<dbReference type="EMBL" id="CP000804">
    <property type="protein sequence ID" value="ABU57920.1"/>
    <property type="molecule type" value="Genomic_DNA"/>
</dbReference>
<organism evidence="2 3">
    <name type="scientific">Roseiflexus castenholzii (strain DSM 13941 / HLO8)</name>
    <dbReference type="NCBI Taxonomy" id="383372"/>
    <lineage>
        <taxon>Bacteria</taxon>
        <taxon>Bacillati</taxon>
        <taxon>Chloroflexota</taxon>
        <taxon>Chloroflexia</taxon>
        <taxon>Chloroflexales</taxon>
        <taxon>Roseiflexineae</taxon>
        <taxon>Roseiflexaceae</taxon>
        <taxon>Roseiflexus</taxon>
    </lineage>
</organism>
<evidence type="ECO:0000313" key="2">
    <source>
        <dbReference type="EMBL" id="ABU57920.1"/>
    </source>
</evidence>
<protein>
    <recommendedName>
        <fullName evidence="4">ABC transporter permease</fullName>
    </recommendedName>
</protein>
<dbReference type="Pfam" id="PF06182">
    <property type="entry name" value="ABC2_membrane_6"/>
    <property type="match status" value="1"/>
</dbReference>
<dbReference type="RefSeq" id="WP_012120345.1">
    <property type="nucleotide sequence ID" value="NC_009767.1"/>
</dbReference>
<keyword evidence="1" id="KW-0472">Membrane</keyword>
<proteinExistence type="predicted"/>
<feature type="transmembrane region" description="Helical" evidence="1">
    <location>
        <begin position="175"/>
        <end position="196"/>
    </location>
</feature>
<sequence length="264" mass="29073">MRLYYEIAIRSFRRATIYRSAYVAGILTNAFFGVLFSSMYRALYEGRERIAGLTLHDAISYVWLSQALIAIGAGWISWHMELERGIRTGDIVADLARPWNFYAFWLSRVLGERLFNLLVRGSLTYLIGILYFDALIPSIEALAAFAIAVLLSILISAALNFLVNITAFWLIDITGLVLVTNLTMGFFSGFLLPLAFFPPALAVIAQALPFQAITSIPVRTLLGQVRGADLALALTTQVCWAMALTGAALLALRAAMRKIVLQGG</sequence>
<dbReference type="KEGG" id="rca:Rcas_1829"/>
<feature type="transmembrane region" description="Helical" evidence="1">
    <location>
        <begin position="230"/>
        <end position="252"/>
    </location>
</feature>
<dbReference type="HOGENOM" id="CLU_084465_0_0_0"/>
<dbReference type="InterPro" id="IPR010390">
    <property type="entry name" value="ABC-2_transporter-like"/>
</dbReference>
<dbReference type="OrthoDB" id="8582979at2"/>
<dbReference type="Proteomes" id="UP000000263">
    <property type="component" value="Chromosome"/>
</dbReference>
<accession>A7NKA0</accession>
<dbReference type="STRING" id="383372.Rcas_1829"/>
<evidence type="ECO:0008006" key="4">
    <source>
        <dbReference type="Google" id="ProtNLM"/>
    </source>
</evidence>
<evidence type="ECO:0000313" key="3">
    <source>
        <dbReference type="Proteomes" id="UP000000263"/>
    </source>
</evidence>
<feature type="transmembrane region" description="Helical" evidence="1">
    <location>
        <begin position="117"/>
        <end position="136"/>
    </location>
</feature>
<keyword evidence="1" id="KW-0812">Transmembrane</keyword>
<reference evidence="2 3" key="1">
    <citation type="submission" date="2007-08" db="EMBL/GenBank/DDBJ databases">
        <title>Complete sequence of Roseiflexus castenholzii DSM 13941.</title>
        <authorList>
            <consortium name="US DOE Joint Genome Institute"/>
            <person name="Copeland A."/>
            <person name="Lucas S."/>
            <person name="Lapidus A."/>
            <person name="Barry K."/>
            <person name="Glavina del Rio T."/>
            <person name="Dalin E."/>
            <person name="Tice H."/>
            <person name="Pitluck S."/>
            <person name="Thompson L.S."/>
            <person name="Brettin T."/>
            <person name="Bruce D."/>
            <person name="Detter J.C."/>
            <person name="Han C."/>
            <person name="Tapia R."/>
            <person name="Schmutz J."/>
            <person name="Larimer F."/>
            <person name="Land M."/>
            <person name="Hauser L."/>
            <person name="Kyrpides N."/>
            <person name="Mikhailova N."/>
            <person name="Bryant D.A."/>
            <person name="Hanada S."/>
            <person name="Tsukatani Y."/>
            <person name="Richardson P."/>
        </authorList>
    </citation>
    <scope>NUCLEOTIDE SEQUENCE [LARGE SCALE GENOMIC DNA]</scope>
    <source>
        <strain evidence="3">DSM 13941 / HLO8</strain>
    </source>
</reference>
<keyword evidence="1" id="KW-1133">Transmembrane helix</keyword>
<dbReference type="eggNOG" id="COG4587">
    <property type="taxonomic scope" value="Bacteria"/>
</dbReference>
<feature type="transmembrane region" description="Helical" evidence="1">
    <location>
        <begin position="60"/>
        <end position="78"/>
    </location>
</feature>
<keyword evidence="3" id="KW-1185">Reference proteome</keyword>
<dbReference type="PANTHER" id="PTHR36832">
    <property type="entry name" value="SLR1174 PROTEIN-RELATED"/>
    <property type="match status" value="1"/>
</dbReference>
<gene>
    <name evidence="2" type="ordered locus">Rcas_1829</name>
</gene>
<name>A7NKA0_ROSCS</name>
<feature type="transmembrane region" description="Helical" evidence="1">
    <location>
        <begin position="21"/>
        <end position="40"/>
    </location>
</feature>
<feature type="transmembrane region" description="Helical" evidence="1">
    <location>
        <begin position="142"/>
        <end position="163"/>
    </location>
</feature>